<comment type="caution">
    <text evidence="5">The sequence shown here is derived from an EMBL/GenBank/DDBJ whole genome shotgun (WGS) entry which is preliminary data.</text>
</comment>
<evidence type="ECO:0000313" key="8">
    <source>
        <dbReference type="Proteomes" id="UP000285503"/>
    </source>
</evidence>
<reference evidence="1" key="5">
    <citation type="submission" date="2019-09" db="EMBL/GenBank/DDBJ databases">
        <authorList>
            <person name="Ross B.D."/>
            <person name="Verster A.J."/>
            <person name="Radey M.C."/>
            <person name="Schmidtke D.T."/>
            <person name="Pope C.E."/>
            <person name="Hoffman L.R."/>
            <person name="Hajjar A.M."/>
            <person name="Peterson S.B."/>
            <person name="Borenstein E."/>
            <person name="Mougous J.D."/>
        </authorList>
    </citation>
    <scope>NUCLEOTIDE SEQUENCE</scope>
    <source>
        <strain evidence="1">H204</strain>
    </source>
</reference>
<accession>A0A1Y4VTC0</accession>
<dbReference type="Proteomes" id="UP000327007">
    <property type="component" value="Unassembled WGS sequence"/>
</dbReference>
<name>A0A1Y4VTC0_9BACE</name>
<dbReference type="Proteomes" id="UP000435059">
    <property type="component" value="Unassembled WGS sequence"/>
</dbReference>
<reference evidence="1" key="3">
    <citation type="journal article" date="2019" name="bioRxiv">
        <title>Acquired interbacterial defense systems protect against interspecies antagonism in the human gut microbiome.</title>
        <authorList>
            <person name="Ross B.D."/>
            <person name="Verster A.J."/>
            <person name="Radey M.C."/>
            <person name="Schmidtke D.T."/>
            <person name="Pope C.E."/>
            <person name="Hoffman L.R."/>
            <person name="Hajjar A.M."/>
            <person name="Peterson S.B."/>
            <person name="Borenstein E."/>
            <person name="Mougous J.D."/>
        </authorList>
    </citation>
    <scope>NUCLEOTIDE SEQUENCE</scope>
    <source>
        <strain evidence="1">H204</strain>
    </source>
</reference>
<keyword evidence="10" id="KW-1185">Reference proteome</keyword>
<dbReference type="EMBL" id="VYQC01000017">
    <property type="protein sequence ID" value="KAA9038857.1"/>
    <property type="molecule type" value="Genomic_DNA"/>
</dbReference>
<evidence type="ECO:0000313" key="2">
    <source>
        <dbReference type="EMBL" id="KAB6089842.1"/>
    </source>
</evidence>
<dbReference type="EMBL" id="WDES01000006">
    <property type="protein sequence ID" value="KAB6089842.1"/>
    <property type="molecule type" value="Genomic_DNA"/>
</dbReference>
<dbReference type="EMBL" id="QROO01000019">
    <property type="protein sequence ID" value="RHL36131.1"/>
    <property type="molecule type" value="Genomic_DNA"/>
</dbReference>
<reference evidence="2 10" key="4">
    <citation type="journal article" date="2019" name="Nat. Med.">
        <title>A library of human gut bacterial isolates paired with longitudinal multiomics data enables mechanistic microbiome research.</title>
        <authorList>
            <person name="Poyet M."/>
            <person name="Groussin M."/>
            <person name="Gibbons S.M."/>
            <person name="Avila-Pacheco J."/>
            <person name="Jiang X."/>
            <person name="Kearney S.M."/>
            <person name="Perrotta A.R."/>
            <person name="Berdy B."/>
            <person name="Zhao S."/>
            <person name="Lieberman T.D."/>
            <person name="Swanson P.K."/>
            <person name="Smith M."/>
            <person name="Roesemann S."/>
            <person name="Alexander J.E."/>
            <person name="Rich S.A."/>
            <person name="Livny J."/>
            <person name="Vlamakis H."/>
            <person name="Clish C."/>
            <person name="Bullock K."/>
            <person name="Deik A."/>
            <person name="Scott J."/>
            <person name="Pierce K.A."/>
            <person name="Xavier R.J."/>
            <person name="Alm E.J."/>
        </authorList>
    </citation>
    <scope>NUCLEOTIDE SEQUENCE [LARGE SCALE GENOMIC DNA]</scope>
    <source>
        <strain evidence="2 10">BIOML-A74</strain>
    </source>
</reference>
<proteinExistence type="predicted"/>
<dbReference type="AlphaFoldDB" id="A0A1Y4VTC0"/>
<evidence type="ECO:0000313" key="4">
    <source>
        <dbReference type="EMBL" id="RHK98832.1"/>
    </source>
</evidence>
<dbReference type="Proteomes" id="UP000285503">
    <property type="component" value="Unassembled WGS sequence"/>
</dbReference>
<protein>
    <submittedName>
        <fullName evidence="5">Uncharacterized protein</fullName>
    </submittedName>
</protein>
<reference evidence="6 7" key="2">
    <citation type="submission" date="2018-08" db="EMBL/GenBank/DDBJ databases">
        <title>A genome reference for cultivated species of the human gut microbiota.</title>
        <authorList>
            <person name="Zou Y."/>
            <person name="Xue W."/>
            <person name="Luo G."/>
        </authorList>
    </citation>
    <scope>NUCLEOTIDE SEQUENCE [LARGE SCALE GENOMIC DNA]</scope>
    <source>
        <strain evidence="5 7">AF38-2</strain>
        <strain evidence="4 6">AF39-6AC</strain>
        <strain evidence="3 8">AF46-11NS</strain>
    </source>
</reference>
<dbReference type="Proteomes" id="UP000284417">
    <property type="component" value="Unassembled WGS sequence"/>
</dbReference>
<evidence type="ECO:0000313" key="5">
    <source>
        <dbReference type="EMBL" id="RHL36131.1"/>
    </source>
</evidence>
<sequence length="61" mass="7461">MYIQLKFKLKKTSNKDRDFYEIKWRFGSKNKPSAFIPLFIVTLHTKYQTNDLKFTINDENR</sequence>
<evidence type="ECO:0000313" key="6">
    <source>
        <dbReference type="Proteomes" id="UP000284417"/>
    </source>
</evidence>
<dbReference type="Proteomes" id="UP000284495">
    <property type="component" value="Unassembled WGS sequence"/>
</dbReference>
<reference evidence="9" key="1">
    <citation type="journal article" date="2018" name="J. Anim. Genet.">
        <title>Acquired interbacterial defense systems protect against interspecies antagonism in the human gut microbiome.</title>
        <authorList>
            <person name="Ross B.D."/>
            <person name="Verster A.J."/>
            <person name="Radey M.C."/>
            <person name="Schmidtke D.T."/>
            <person name="Pope C.E."/>
            <person name="Hoffman L.R."/>
            <person name="Hajjar A."/>
            <person name="Peterson S.B."/>
            <person name="Borenstein E."/>
            <person name="Mougous J."/>
        </authorList>
    </citation>
    <scope>NUCLEOTIDE SEQUENCE [LARGE SCALE GENOMIC DNA]</scope>
    <source>
        <strain evidence="9">H204</strain>
    </source>
</reference>
<dbReference type="EMBL" id="QRNE01000104">
    <property type="protein sequence ID" value="RHK23238.1"/>
    <property type="molecule type" value="Genomic_DNA"/>
</dbReference>
<dbReference type="EMBL" id="QROC01000009">
    <property type="protein sequence ID" value="RHK98832.1"/>
    <property type="molecule type" value="Genomic_DNA"/>
</dbReference>
<gene>
    <name evidence="5" type="ORF">DW027_14955</name>
    <name evidence="4" type="ORF">DW042_08870</name>
    <name evidence="3" type="ORF">DW075_16770</name>
    <name evidence="1" type="ORF">F6S82_22540</name>
    <name evidence="2" type="ORF">GA574_05335</name>
</gene>
<organism evidence="5 7">
    <name type="scientific">Bacteroides xylanisolvens</name>
    <dbReference type="NCBI Taxonomy" id="371601"/>
    <lineage>
        <taxon>Bacteria</taxon>
        <taxon>Pseudomonadati</taxon>
        <taxon>Bacteroidota</taxon>
        <taxon>Bacteroidia</taxon>
        <taxon>Bacteroidales</taxon>
        <taxon>Bacteroidaceae</taxon>
        <taxon>Bacteroides</taxon>
    </lineage>
</organism>
<evidence type="ECO:0000313" key="7">
    <source>
        <dbReference type="Proteomes" id="UP000284495"/>
    </source>
</evidence>
<evidence type="ECO:0000313" key="1">
    <source>
        <dbReference type="EMBL" id="KAA9038857.1"/>
    </source>
</evidence>
<evidence type="ECO:0000313" key="3">
    <source>
        <dbReference type="EMBL" id="RHK23238.1"/>
    </source>
</evidence>
<evidence type="ECO:0000313" key="9">
    <source>
        <dbReference type="Proteomes" id="UP000327007"/>
    </source>
</evidence>
<evidence type="ECO:0000313" key="10">
    <source>
        <dbReference type="Proteomes" id="UP000435059"/>
    </source>
</evidence>